<dbReference type="InterPro" id="IPR016193">
    <property type="entry name" value="Cytidine_deaminase-like"/>
</dbReference>
<dbReference type="PROSITE" id="PS51747">
    <property type="entry name" value="CYT_DCMP_DEAMINASES_2"/>
    <property type="match status" value="1"/>
</dbReference>
<evidence type="ECO:0000259" key="3">
    <source>
        <dbReference type="PROSITE" id="PS51747"/>
    </source>
</evidence>
<dbReference type="GO" id="GO:0005737">
    <property type="term" value="C:cytoplasm"/>
    <property type="evidence" value="ECO:0007669"/>
    <property type="project" value="TreeGrafter"/>
</dbReference>
<protein>
    <recommendedName>
        <fullName evidence="3">CMP/dCMP-type deaminase domain-containing protein</fullName>
    </recommendedName>
</protein>
<dbReference type="EMBL" id="BDGG01000010">
    <property type="protein sequence ID" value="GAV04333.1"/>
    <property type="molecule type" value="Genomic_DNA"/>
</dbReference>
<evidence type="ECO:0000313" key="4">
    <source>
        <dbReference type="EMBL" id="GAV04333.1"/>
    </source>
</evidence>
<dbReference type="GO" id="GO:0052717">
    <property type="term" value="F:tRNA-specific adenosine-34 deaminase activity"/>
    <property type="evidence" value="ECO:0007669"/>
    <property type="project" value="UniProtKB-EC"/>
</dbReference>
<dbReference type="Proteomes" id="UP000186922">
    <property type="component" value="Unassembled WGS sequence"/>
</dbReference>
<organism evidence="4 5">
    <name type="scientific">Ramazzottius varieornatus</name>
    <name type="common">Water bear</name>
    <name type="synonym">Tardigrade</name>
    <dbReference type="NCBI Taxonomy" id="947166"/>
    <lineage>
        <taxon>Eukaryota</taxon>
        <taxon>Metazoa</taxon>
        <taxon>Ecdysozoa</taxon>
        <taxon>Tardigrada</taxon>
        <taxon>Eutardigrada</taxon>
        <taxon>Parachela</taxon>
        <taxon>Hypsibioidea</taxon>
        <taxon>Ramazzottiidae</taxon>
        <taxon>Ramazzottius</taxon>
    </lineage>
</organism>
<dbReference type="Pfam" id="PF00383">
    <property type="entry name" value="dCMP_cyt_deam_1"/>
    <property type="match status" value="1"/>
</dbReference>
<proteinExistence type="predicted"/>
<dbReference type="CDD" id="cd01285">
    <property type="entry name" value="nucleoside_deaminase"/>
    <property type="match status" value="1"/>
</dbReference>
<dbReference type="GO" id="GO:0046872">
    <property type="term" value="F:metal ion binding"/>
    <property type="evidence" value="ECO:0007669"/>
    <property type="project" value="UniProtKB-KW"/>
</dbReference>
<keyword evidence="1" id="KW-0378">Hydrolase</keyword>
<sequence>MENEFELTTEESGWMDVVHQLATSALSCGEVPIACVVVHNSTVVCEGKNATNATRNPTRHAELVAFDQLFSGKSQEEVDGCKSVLQESTLYVNCEPCIMCAAAIRNLGIPRVVFGCSNERFGGCGSVLSVHKNEQMEGRPFSVKISTEAGTEAVALLKEFYKQGNPNAPPGKRKREIADASK</sequence>
<gene>
    <name evidence="4" type="primary">RvY_14630</name>
    <name evidence="4" type="synonym">RvY_14630.1</name>
    <name evidence="4" type="ORF">RvY_14630-1</name>
</gene>
<dbReference type="PANTHER" id="PTHR11079">
    <property type="entry name" value="CYTOSINE DEAMINASE FAMILY MEMBER"/>
    <property type="match status" value="1"/>
</dbReference>
<dbReference type="InterPro" id="IPR002125">
    <property type="entry name" value="CMP_dCMP_dom"/>
</dbReference>
<dbReference type="GO" id="GO:0002100">
    <property type="term" value="P:tRNA wobble adenosine to inosine editing"/>
    <property type="evidence" value="ECO:0007669"/>
    <property type="project" value="InterPro"/>
</dbReference>
<name>A0A1D1VVR2_RAMVA</name>
<evidence type="ECO:0000313" key="5">
    <source>
        <dbReference type="Proteomes" id="UP000186922"/>
    </source>
</evidence>
<dbReference type="PANTHER" id="PTHR11079:SF149">
    <property type="entry name" value="TRNA-SPECIFIC ADENOSINE DEAMINASE 2"/>
    <property type="match status" value="1"/>
</dbReference>
<dbReference type="AlphaFoldDB" id="A0A1D1VVR2"/>
<evidence type="ECO:0000256" key="1">
    <source>
        <dbReference type="ARBA" id="ARBA00022801"/>
    </source>
</evidence>
<feature type="region of interest" description="Disordered" evidence="2">
    <location>
        <begin position="162"/>
        <end position="182"/>
    </location>
</feature>
<feature type="domain" description="CMP/dCMP-type deaminase" evidence="3">
    <location>
        <begin position="9"/>
        <end position="126"/>
    </location>
</feature>
<evidence type="ECO:0000256" key="2">
    <source>
        <dbReference type="SAM" id="MobiDB-lite"/>
    </source>
</evidence>
<reference evidence="4 5" key="1">
    <citation type="journal article" date="2016" name="Nat. Commun.">
        <title>Extremotolerant tardigrade genome and improved radiotolerance of human cultured cells by tardigrade-unique protein.</title>
        <authorList>
            <person name="Hashimoto T."/>
            <person name="Horikawa D.D."/>
            <person name="Saito Y."/>
            <person name="Kuwahara H."/>
            <person name="Kozuka-Hata H."/>
            <person name="Shin-I T."/>
            <person name="Minakuchi Y."/>
            <person name="Ohishi K."/>
            <person name="Motoyama A."/>
            <person name="Aizu T."/>
            <person name="Enomoto A."/>
            <person name="Kondo K."/>
            <person name="Tanaka S."/>
            <person name="Hara Y."/>
            <person name="Koshikawa S."/>
            <person name="Sagara H."/>
            <person name="Miura T."/>
            <person name="Yokobori S."/>
            <person name="Miyagawa K."/>
            <person name="Suzuki Y."/>
            <person name="Kubo T."/>
            <person name="Oyama M."/>
            <person name="Kohara Y."/>
            <person name="Fujiyama A."/>
            <person name="Arakawa K."/>
            <person name="Katayama T."/>
            <person name="Toyoda A."/>
            <person name="Kunieda T."/>
        </authorList>
    </citation>
    <scope>NUCLEOTIDE SEQUENCE [LARGE SCALE GENOMIC DNA]</scope>
    <source>
        <strain evidence="4 5">YOKOZUNA-1</strain>
    </source>
</reference>
<comment type="caution">
    <text evidence="4">The sequence shown here is derived from an EMBL/GenBank/DDBJ whole genome shotgun (WGS) entry which is preliminary data.</text>
</comment>
<dbReference type="SUPFAM" id="SSF53927">
    <property type="entry name" value="Cytidine deaminase-like"/>
    <property type="match status" value="1"/>
</dbReference>
<accession>A0A1D1VVR2</accession>
<dbReference type="GO" id="GO:0005634">
    <property type="term" value="C:nucleus"/>
    <property type="evidence" value="ECO:0007669"/>
    <property type="project" value="TreeGrafter"/>
</dbReference>
<dbReference type="Gene3D" id="3.40.140.10">
    <property type="entry name" value="Cytidine Deaminase, domain 2"/>
    <property type="match status" value="1"/>
</dbReference>
<dbReference type="STRING" id="947166.A0A1D1VVR2"/>
<dbReference type="OrthoDB" id="408702at2759"/>
<keyword evidence="5" id="KW-1185">Reference proteome</keyword>